<keyword evidence="8 20" id="KW-0723">Serine/threonine-protein kinase</keyword>
<proteinExistence type="inferred from homology"/>
<evidence type="ECO:0000313" key="25">
    <source>
        <dbReference type="EMBL" id="KAK4455863.1"/>
    </source>
</evidence>
<dbReference type="PROSITE" id="PS50290">
    <property type="entry name" value="PI3_4_KINASE_3"/>
    <property type="match status" value="1"/>
</dbReference>
<reference evidence="25" key="1">
    <citation type="journal article" date="2023" name="Mol. Phylogenet. Evol.">
        <title>Genome-scale phylogeny and comparative genomics of the fungal order Sordariales.</title>
        <authorList>
            <person name="Hensen N."/>
            <person name="Bonometti L."/>
            <person name="Westerberg I."/>
            <person name="Brannstrom I.O."/>
            <person name="Guillou S."/>
            <person name="Cros-Aarteil S."/>
            <person name="Calhoun S."/>
            <person name="Haridas S."/>
            <person name="Kuo A."/>
            <person name="Mondo S."/>
            <person name="Pangilinan J."/>
            <person name="Riley R."/>
            <person name="LaButti K."/>
            <person name="Andreopoulos B."/>
            <person name="Lipzen A."/>
            <person name="Chen C."/>
            <person name="Yan M."/>
            <person name="Daum C."/>
            <person name="Ng V."/>
            <person name="Clum A."/>
            <person name="Steindorff A."/>
            <person name="Ohm R.A."/>
            <person name="Martin F."/>
            <person name="Silar P."/>
            <person name="Natvig D.O."/>
            <person name="Lalanne C."/>
            <person name="Gautier V."/>
            <person name="Ament-Velasquez S.L."/>
            <person name="Kruys A."/>
            <person name="Hutchinson M.I."/>
            <person name="Powell A.J."/>
            <person name="Barry K."/>
            <person name="Miller A.N."/>
            <person name="Grigoriev I.V."/>
            <person name="Debuchy R."/>
            <person name="Gladieux P."/>
            <person name="Hiltunen Thoren M."/>
            <person name="Johannesson H."/>
        </authorList>
    </citation>
    <scope>NUCLEOTIDE SEQUENCE</scope>
    <source>
        <strain evidence="25">PSN243</strain>
    </source>
</reference>
<dbReference type="Pfam" id="PF02260">
    <property type="entry name" value="FATC"/>
    <property type="match status" value="1"/>
</dbReference>
<name>A0AAV9H8P6_9PEZI</name>
<dbReference type="PROSITE" id="PS51190">
    <property type="entry name" value="FATC"/>
    <property type="match status" value="1"/>
</dbReference>
<dbReference type="GO" id="GO:0004674">
    <property type="term" value="F:protein serine/threonine kinase activity"/>
    <property type="evidence" value="ECO:0007669"/>
    <property type="project" value="UniProtKB-KW"/>
</dbReference>
<sequence length="2945" mass="329794">MPPRPRVFRGNSVNFKEIAGLLISSSATTRKEAVDSLLNYFKGADKSSQNQSQSLFDDKTYHSILESLFQCTLFEKEAYFSTKKSSKTSTNASIARLERCAEALRLTVRHGAHKIRRKTARAIVDHITQVLPGPEDTYIGPLLKDYVRALTTFLGVPTNVESLAAMNGEAWEVCTDFCIDALSHYLEGDGDSGPGSRASPAPGSNVGRAKSVAIPQGTNQIGSQMAVDFLLCLSFLVSSTNAPVSRRAEKIYQVALQVLQLRHLKIGELQKAAFSTLTSIVQRTQIEDVALTKRITRSLVPLLSYWWQPRALSRDAMLNSIRDEMLKTISVAHLYLEALLREPSEEQLLQDTEELLDSLWSEYSRREEKARLQLDDISFTTICLPEDHPRTAAFSLRPFHHSAEQNWALLENLAILESIYSRSCHGAHVQAEPDIDQPRKRRRMATSPNRLHQKMLSVDVAVQLTALQLIPFLVKLRQLSLDDATEILGDIARCTPTKQSTAASWGMLAFSSAAAHESAKDKSLSTFWKQTWQQGVRSLSLPSVSRAACALLESMLKADLIAKHELTDDLTLMVTTADISGPAVVVDSSLALMPTLLRLRNLLFPNASQATANFIIRWVFLKWKPADTQYASTYGMHATAFDIVTLLRACYGMPPLFMGAPLRQFGGHLAQFWMSQRNVQQTVRYLLLLPDEGPPVYFPTTSQDNKKAAQQAQDAESTEAHAVKRLILEFFIPKIEELHQMVGAWHKRGAENPMPISMDRLQSVMLTCIVGLLMVPDFATIKSQASEDFAKQLDGVVDAALRVIPVSPQSESFLNLIMCLCSAHLPHPHTEEVKNLRQHNFPLLTFFGKISIVLLERERLEGSNQHPNSMDIDDEFDSQSSHSSNPTTKAKALPRRDVWLCHTPEAFHLETALRIHYLDAIREDEGTIGMVYETFISRLTQMTNEQFLHCRVFMKELFEFVEINVWEGVEDILQKVGGVIGESSFSCCEVALCTCIDVLAGLSHYWSGQFAMGGQVQALGGDLYHYLVTRSLPNNSLSATAQSFLSGLLFRLLEIAPDHATKLKLPSSRSTLFAVLQDGPMEVKFAIGLTLPKLFGLYILKTHDDIFVDVLERLPSDPQNHEGIAFRLFALAELACKWPTLLRRCIYHIFEIPGKITESAKYAASCLQRIATSLKLTGPKELFSLFAPQLLYTWLDGDSIDDIPFAIFGFSSLQDLLSGAHTEAAAILIMRGQEKDAMALARTLGVSAEELIQRAFTKVMAYSIAHDISVARGDGHITGEARVRKILGKETFLENIHLNFVDIIATFFEIFDQEDPIEQSFAKDERFAYASTIMAKIKEFGHLPTALPPNQQPTFKAKYLQREIVHLCSRTSFEPDNLWTPPLIVFVARKLLNTIHPALGPLHACSVLRKIRVLICLAGPRALVSYPLEMLLYSTRDFVLDPESADDALGIAKYLILGGEAHLTKTPSFFAGYALSSLVDVRVFLCSSQSSTTQESQFRATKTKAEQFHDWFRNHLLQYISPSFKGTDQKRAFQAITKSAARNFARGSARKGREESTLLLEILKDWSQEHQLLDDPARRVALLMLSSEFQEPPPIREDIVETDEDAAKYAAVVWESCKFTKSSEQYLAWAGRVLGRAFAASGEVPQELLRESRLEEYRKLAPAKTGSGESLLSLLTTLITSSDRFHAGLAESALRVIYTETFMNPVDADMMYACEKSLTESIQESSNWKPYYTPQSDLHDVETPLESEVYSAKHLEHPKWAQNLTTLLAQSVPDAPTLRVLPAILSGVKGFAEKALPFVVHLVLYHQEDQGAKRKLSEALKDWLASTSAAAKENLKLLLNTILYLRTQKVQNETSIADRSHWLDVNFSSAAGAATRCGMYKVAFLFAELAYSEAARSSRRSSAVREAEDSGEVLLEIFENIDDPDAYYGLEQDASLSTVLSRLEYEKDGTKSLAFRGAAYDIHLRSRGPASANDAQALIKSLSSLGLAGLSNSLLQAQQHLDGSSASLDSTFTTARRLEKWNLPVPDNSGSWAATVYKAYQGLNQATDIRVGRAPVYEGFVRTIRHMTGRNLNTSALRQQYAALAALTELDDLINVSDVPDLKNILNVFENRTKWMMSGRYDDVSQVLSCRETSLSSWSVNSKLRPPELQFTDARLTQIRALLLSSSVYRFHHANQETLNLSTLLTSLIRPSELLGLHGVDAAIKMEAANSLWDQGEMVSSIRMLQGINRDWSVKKQMLPINRSHLLSKIGHQVSVARLESPDNIQKKYLEPALKELGSRIEGPDAGRVFHQFAMFCDEQLQNADNQEDLARLQHLKEGKSEEVAQLKALIANSKDSQHRNKYTSHLSKAKQWLDLDQQELKRMEKTRSEFIRLSLENYMLSLAASDEHNNDALRFTALWLERSEEESTNETVKKSLGRVPTRKFAPLMNQLSSRFQDHNVLFQKLLIDLVFRICVDHPYHGMYHVWSGARSKVNKEDEVAVSRQKATDKTGRALAKNERVGRIWAAIDSTSRIYHNLAMDRDPSRYKQGNKLAIKDSSVGSSFAKTFATYHIPPPTMQLELSAIPDYSNVPIIQKFESDMTIAGGVSAPKIITALGSDGKRYKQLVKGGNDDLRQDAIMEQVFAAVSELLKLHRTTRQRNLGIRTYKVLPLTSMSGLIEFVQNTIPLHEYLMPAHERYYPKDLKGSGCRKEISNAQTKSVDARVAVYRKVTEKFHPVMRYFFMERFPDPDEWFMRRTAYTRSTAAISILGHVLGVGDRHGHNILLDSTTGEVVHIDLGVAFEMGRVLPVPELVPFRMTRDIVDGMGITKTEGVFRRCCEFTLDALREETYSIMTILDVLRYDPLYSWSISPVRMAKLQNARTGPDGTGDDVSGNGDDQTDVDNKRTVNEPSEADRALEVVRKKLSKTLSVMATVNDLINQATDERNLAVLYSGMILPTPLYNTL</sequence>
<comment type="subcellular location">
    <subcellularLocation>
        <location evidence="2 20">Chromosome</location>
        <location evidence="2 20">Telomere</location>
    </subcellularLocation>
    <subcellularLocation>
        <location evidence="1 20">Nucleus</location>
    </subcellularLocation>
</comment>
<dbReference type="InterPro" id="IPR018936">
    <property type="entry name" value="PI3/4_kinase_CS"/>
</dbReference>
<dbReference type="SMART" id="SM01343">
    <property type="entry name" value="FATC"/>
    <property type="match status" value="1"/>
</dbReference>
<evidence type="ECO:0000256" key="7">
    <source>
        <dbReference type="ARBA" id="ARBA00022454"/>
    </source>
</evidence>
<dbReference type="PROSITE" id="PS00915">
    <property type="entry name" value="PI3_4_KINASE_1"/>
    <property type="match status" value="1"/>
</dbReference>
<dbReference type="InterPro" id="IPR014009">
    <property type="entry name" value="PIK_FAT"/>
</dbReference>
<dbReference type="SUPFAM" id="SSF56112">
    <property type="entry name" value="Protein kinase-like (PK-like)"/>
    <property type="match status" value="1"/>
</dbReference>
<evidence type="ECO:0000259" key="23">
    <source>
        <dbReference type="PROSITE" id="PS51189"/>
    </source>
</evidence>
<keyword evidence="9 20" id="KW-0808">Transferase</keyword>
<dbReference type="InterPro" id="IPR044107">
    <property type="entry name" value="PIKKc_ATM"/>
</dbReference>
<feature type="compositionally biased region" description="Polar residues" evidence="21">
    <location>
        <begin position="878"/>
        <end position="888"/>
    </location>
</feature>
<evidence type="ECO:0000256" key="8">
    <source>
        <dbReference type="ARBA" id="ARBA00022527"/>
    </source>
</evidence>
<protein>
    <recommendedName>
        <fullName evidence="6 20">Serine/threonine-protein kinase Tel1</fullName>
        <ecNumber evidence="5 20">2.7.11.1</ecNumber>
    </recommendedName>
</protein>
<evidence type="ECO:0000256" key="6">
    <source>
        <dbReference type="ARBA" id="ARBA00014619"/>
    </source>
</evidence>
<feature type="domain" description="PI3K/PI4K catalytic" evidence="22">
    <location>
        <begin position="2577"/>
        <end position="2888"/>
    </location>
</feature>
<comment type="subunit">
    <text evidence="4">Associates with DNA double-strand breaks.</text>
</comment>
<evidence type="ECO:0000256" key="9">
    <source>
        <dbReference type="ARBA" id="ARBA00022679"/>
    </source>
</evidence>
<comment type="catalytic activity">
    <reaction evidence="18 20">
        <text>L-threonyl-[protein] + ATP = O-phospho-L-threonyl-[protein] + ADP + H(+)</text>
        <dbReference type="Rhea" id="RHEA:46608"/>
        <dbReference type="Rhea" id="RHEA-COMP:11060"/>
        <dbReference type="Rhea" id="RHEA-COMP:11605"/>
        <dbReference type="ChEBI" id="CHEBI:15378"/>
        <dbReference type="ChEBI" id="CHEBI:30013"/>
        <dbReference type="ChEBI" id="CHEBI:30616"/>
        <dbReference type="ChEBI" id="CHEBI:61977"/>
        <dbReference type="ChEBI" id="CHEBI:456216"/>
        <dbReference type="EC" id="2.7.11.1"/>
    </reaction>
</comment>
<dbReference type="Pfam" id="PF11640">
    <property type="entry name" value="TAN"/>
    <property type="match status" value="1"/>
</dbReference>
<dbReference type="PROSITE" id="PS00916">
    <property type="entry name" value="PI3_4_KINASE_2"/>
    <property type="match status" value="1"/>
</dbReference>
<evidence type="ECO:0000256" key="21">
    <source>
        <dbReference type="SAM" id="MobiDB-lite"/>
    </source>
</evidence>
<dbReference type="Proteomes" id="UP001321760">
    <property type="component" value="Unassembled WGS sequence"/>
</dbReference>
<evidence type="ECO:0000256" key="1">
    <source>
        <dbReference type="ARBA" id="ARBA00004123"/>
    </source>
</evidence>
<evidence type="ECO:0000256" key="12">
    <source>
        <dbReference type="ARBA" id="ARBA00022777"/>
    </source>
</evidence>
<feature type="domain" description="FATC" evidence="24">
    <location>
        <begin position="2907"/>
        <end position="2942"/>
    </location>
</feature>
<dbReference type="GO" id="GO:0035556">
    <property type="term" value="P:intracellular signal transduction"/>
    <property type="evidence" value="ECO:0007669"/>
    <property type="project" value="UniProtKB-ARBA"/>
</dbReference>
<evidence type="ECO:0000256" key="20">
    <source>
        <dbReference type="RuleBase" id="RU365027"/>
    </source>
</evidence>
<evidence type="ECO:0000256" key="15">
    <source>
        <dbReference type="ARBA" id="ARBA00022895"/>
    </source>
</evidence>
<evidence type="ECO:0000256" key="19">
    <source>
        <dbReference type="ARBA" id="ARBA00048679"/>
    </source>
</evidence>
<dbReference type="EMBL" id="MU865913">
    <property type="protein sequence ID" value="KAK4455863.1"/>
    <property type="molecule type" value="Genomic_DNA"/>
</dbReference>
<reference evidence="25" key="2">
    <citation type="submission" date="2023-05" db="EMBL/GenBank/DDBJ databases">
        <authorList>
            <consortium name="Lawrence Berkeley National Laboratory"/>
            <person name="Steindorff A."/>
            <person name="Hensen N."/>
            <person name="Bonometti L."/>
            <person name="Westerberg I."/>
            <person name="Brannstrom I.O."/>
            <person name="Guillou S."/>
            <person name="Cros-Aarteil S."/>
            <person name="Calhoun S."/>
            <person name="Haridas S."/>
            <person name="Kuo A."/>
            <person name="Mondo S."/>
            <person name="Pangilinan J."/>
            <person name="Riley R."/>
            <person name="Labutti K."/>
            <person name="Andreopoulos B."/>
            <person name="Lipzen A."/>
            <person name="Chen C."/>
            <person name="Yanf M."/>
            <person name="Daum C."/>
            <person name="Ng V."/>
            <person name="Clum A."/>
            <person name="Ohm R."/>
            <person name="Martin F."/>
            <person name="Silar P."/>
            <person name="Natvig D."/>
            <person name="Lalanne C."/>
            <person name="Gautier V."/>
            <person name="Ament-Velasquez S.L."/>
            <person name="Kruys A."/>
            <person name="Hutchinson M.I."/>
            <person name="Powell A.J."/>
            <person name="Barry K."/>
            <person name="Miller A.N."/>
            <person name="Grigoriev I.V."/>
            <person name="Debuchy R."/>
            <person name="Gladieux P."/>
            <person name="Thoren M.H."/>
            <person name="Johannesson H."/>
        </authorList>
    </citation>
    <scope>NUCLEOTIDE SEQUENCE</scope>
    <source>
        <strain evidence="25">PSN243</strain>
    </source>
</reference>
<evidence type="ECO:0000256" key="13">
    <source>
        <dbReference type="ARBA" id="ARBA00022840"/>
    </source>
</evidence>
<keyword evidence="13 20" id="KW-0067">ATP-binding</keyword>
<keyword evidence="16 20" id="KW-0539">Nucleus</keyword>
<organism evidence="25 26">
    <name type="scientific">Podospora aff. communis PSN243</name>
    <dbReference type="NCBI Taxonomy" id="3040156"/>
    <lineage>
        <taxon>Eukaryota</taxon>
        <taxon>Fungi</taxon>
        <taxon>Dikarya</taxon>
        <taxon>Ascomycota</taxon>
        <taxon>Pezizomycotina</taxon>
        <taxon>Sordariomycetes</taxon>
        <taxon>Sordariomycetidae</taxon>
        <taxon>Sordariales</taxon>
        <taxon>Podosporaceae</taxon>
        <taxon>Podospora</taxon>
    </lineage>
</organism>
<evidence type="ECO:0000256" key="2">
    <source>
        <dbReference type="ARBA" id="ARBA00004574"/>
    </source>
</evidence>
<dbReference type="PANTHER" id="PTHR37079:SF4">
    <property type="entry name" value="SERINE_THREONINE-PROTEIN KINASE ATM"/>
    <property type="match status" value="1"/>
</dbReference>
<dbReference type="Gene3D" id="3.30.1010.10">
    <property type="entry name" value="Phosphatidylinositol 3-kinase Catalytic Subunit, Chain A, domain 4"/>
    <property type="match status" value="1"/>
</dbReference>
<keyword evidence="14 20" id="KW-0156">Chromatin regulator</keyword>
<dbReference type="InterPro" id="IPR021668">
    <property type="entry name" value="TAN"/>
</dbReference>
<dbReference type="GO" id="GO:0005634">
    <property type="term" value="C:nucleus"/>
    <property type="evidence" value="ECO:0007669"/>
    <property type="project" value="UniProtKB-SubCell"/>
</dbReference>
<feature type="region of interest" description="Disordered" evidence="21">
    <location>
        <begin position="2861"/>
        <end position="2894"/>
    </location>
</feature>
<dbReference type="InterPro" id="IPR000403">
    <property type="entry name" value="PI3/4_kinase_cat_dom"/>
</dbReference>
<keyword evidence="12 20" id="KW-0418">Kinase</keyword>
<dbReference type="InterPro" id="IPR011009">
    <property type="entry name" value="Kinase-like_dom_sf"/>
</dbReference>
<evidence type="ECO:0000256" key="3">
    <source>
        <dbReference type="ARBA" id="ARBA00010769"/>
    </source>
</evidence>
<evidence type="ECO:0000256" key="14">
    <source>
        <dbReference type="ARBA" id="ARBA00022853"/>
    </source>
</evidence>
<keyword evidence="26" id="KW-1185">Reference proteome</keyword>
<dbReference type="GO" id="GO:0006325">
    <property type="term" value="P:chromatin organization"/>
    <property type="evidence" value="ECO:0007669"/>
    <property type="project" value="UniProtKB-KW"/>
</dbReference>
<keyword evidence="10 20" id="KW-0547">Nucleotide-binding</keyword>
<dbReference type="GO" id="GO:0005524">
    <property type="term" value="F:ATP binding"/>
    <property type="evidence" value="ECO:0007669"/>
    <property type="project" value="UniProtKB-KW"/>
</dbReference>
<dbReference type="EC" id="2.7.11.1" evidence="5 20"/>
<feature type="compositionally biased region" description="Basic and acidic residues" evidence="21">
    <location>
        <begin position="2882"/>
        <end position="2894"/>
    </location>
</feature>
<feature type="domain" description="FAT" evidence="23">
    <location>
        <begin position="1869"/>
        <end position="2472"/>
    </location>
</feature>
<dbReference type="InterPro" id="IPR003152">
    <property type="entry name" value="FATC_dom"/>
</dbReference>
<keyword evidence="15 20" id="KW-0779">Telomere</keyword>
<dbReference type="FunFam" id="3.30.1010.10:FF:000019">
    <property type="entry name" value="Serine/threonine-protein kinase Tel1"/>
    <property type="match status" value="1"/>
</dbReference>
<dbReference type="PROSITE" id="PS51189">
    <property type="entry name" value="FAT"/>
    <property type="match status" value="1"/>
</dbReference>
<evidence type="ECO:0000256" key="11">
    <source>
        <dbReference type="ARBA" id="ARBA00022763"/>
    </source>
</evidence>
<dbReference type="GO" id="GO:0006281">
    <property type="term" value="P:DNA repair"/>
    <property type="evidence" value="ECO:0007669"/>
    <property type="project" value="InterPro"/>
</dbReference>
<comment type="similarity">
    <text evidence="3 20">Belongs to the PI3/PI4-kinase family. ATM subfamily.</text>
</comment>
<evidence type="ECO:0000256" key="17">
    <source>
        <dbReference type="ARBA" id="ARBA00025079"/>
    </source>
</evidence>
<feature type="region of interest" description="Disordered" evidence="21">
    <location>
        <begin position="864"/>
        <end position="890"/>
    </location>
</feature>
<feature type="region of interest" description="Disordered" evidence="21">
    <location>
        <begin position="190"/>
        <end position="209"/>
    </location>
</feature>
<keyword evidence="11 20" id="KW-0227">DNA damage</keyword>
<evidence type="ECO:0000256" key="5">
    <source>
        <dbReference type="ARBA" id="ARBA00012513"/>
    </source>
</evidence>
<dbReference type="InterPro" id="IPR036940">
    <property type="entry name" value="PI3/4_kinase_cat_sf"/>
</dbReference>
<dbReference type="SMART" id="SM00146">
    <property type="entry name" value="PI3Kc"/>
    <property type="match status" value="1"/>
</dbReference>
<evidence type="ECO:0000313" key="26">
    <source>
        <dbReference type="Proteomes" id="UP001321760"/>
    </source>
</evidence>
<dbReference type="Gene3D" id="1.10.1070.11">
    <property type="entry name" value="Phosphatidylinositol 3-/4-kinase, catalytic domain"/>
    <property type="match status" value="1"/>
</dbReference>
<dbReference type="SMART" id="SM01342">
    <property type="entry name" value="TAN"/>
    <property type="match status" value="1"/>
</dbReference>
<dbReference type="CDD" id="cd05171">
    <property type="entry name" value="PIKKc_ATM"/>
    <property type="match status" value="1"/>
</dbReference>
<comment type="caution">
    <text evidence="25">The sequence shown here is derived from an EMBL/GenBank/DDBJ whole genome shotgun (WGS) entry which is preliminary data.</text>
</comment>
<comment type="catalytic activity">
    <reaction evidence="19">
        <text>L-seryl-[protein] + ATP = O-phospho-L-seryl-[protein] + ADP + H(+)</text>
        <dbReference type="Rhea" id="RHEA:17989"/>
        <dbReference type="Rhea" id="RHEA-COMP:9863"/>
        <dbReference type="Rhea" id="RHEA-COMP:11604"/>
        <dbReference type="ChEBI" id="CHEBI:15378"/>
        <dbReference type="ChEBI" id="CHEBI:29999"/>
        <dbReference type="ChEBI" id="CHEBI:30616"/>
        <dbReference type="ChEBI" id="CHEBI:83421"/>
        <dbReference type="ChEBI" id="CHEBI:456216"/>
        <dbReference type="EC" id="2.7.11.1"/>
    </reaction>
</comment>
<dbReference type="InterPro" id="IPR038980">
    <property type="entry name" value="ATM_plant"/>
</dbReference>
<evidence type="ECO:0000256" key="18">
    <source>
        <dbReference type="ARBA" id="ARBA00047899"/>
    </source>
</evidence>
<evidence type="ECO:0000256" key="4">
    <source>
        <dbReference type="ARBA" id="ARBA00011370"/>
    </source>
</evidence>
<evidence type="ECO:0000259" key="22">
    <source>
        <dbReference type="PROSITE" id="PS50290"/>
    </source>
</evidence>
<evidence type="ECO:0000256" key="10">
    <source>
        <dbReference type="ARBA" id="ARBA00022741"/>
    </source>
</evidence>
<accession>A0AAV9H8P6</accession>
<evidence type="ECO:0000259" key="24">
    <source>
        <dbReference type="PROSITE" id="PS51190"/>
    </source>
</evidence>
<keyword evidence="7 20" id="KW-0158">Chromosome</keyword>
<dbReference type="Pfam" id="PF00454">
    <property type="entry name" value="PI3_PI4_kinase"/>
    <property type="match status" value="1"/>
</dbReference>
<comment type="function">
    <text evidence="17 20">Serine/threonine protein kinase which activates checkpoint signaling upon genotoxic stresses such as ionizing radiation (IR), ultraviolet light (UV), or DNA replication stalling, thereby acting as a DNA damage sensor. Recognizes the substrate consensus sequence [ST]-Q. Phosphorylates histone H2A to form H2AS128ph (gamma-H2A) at sites of DNA damage, involved in the regulation of DNA damage response mechanism. Required for the control of telomere length and genome stability.</text>
</comment>
<dbReference type="GO" id="GO:0000781">
    <property type="term" value="C:chromosome, telomeric region"/>
    <property type="evidence" value="ECO:0007669"/>
    <property type="project" value="UniProtKB-SubCell"/>
</dbReference>
<evidence type="ECO:0000256" key="16">
    <source>
        <dbReference type="ARBA" id="ARBA00023242"/>
    </source>
</evidence>
<dbReference type="PANTHER" id="PTHR37079">
    <property type="entry name" value="SERINE/THREONINE-PROTEIN KINASE ATM"/>
    <property type="match status" value="1"/>
</dbReference>
<gene>
    <name evidence="25" type="ORF">QBC34DRAFT_2975</name>
</gene>